<evidence type="ECO:0000313" key="1">
    <source>
        <dbReference type="EMBL" id="ABT16526.1"/>
    </source>
</evidence>
<gene>
    <name evidence="1" type="primary">z392L</name>
    <name evidence="1" type="ORF">ATCV1_z392L</name>
</gene>
<protein>
    <submittedName>
        <fullName evidence="1">Uncharacterized protein z392L</fullName>
    </submittedName>
</protein>
<name>A7K902_9PHYC</name>
<dbReference type="RefSeq" id="YP_001426873.1">
    <property type="nucleotide sequence ID" value="NC_008724.1"/>
</dbReference>
<dbReference type="GeneID" id="5470703"/>
<dbReference type="EMBL" id="EF101928">
    <property type="protein sequence ID" value="ABT16526.1"/>
    <property type="molecule type" value="Genomic_DNA"/>
</dbReference>
<reference evidence="1 2" key="1">
    <citation type="submission" date="2006-09" db="EMBL/GenBank/DDBJ databases">
        <title>Sequence and annotation of the 288-kb ATCV-1 virus that infects an endosymbiotic Chlorella strain of the heliozoon Acanthocystis turfacea.</title>
        <authorList>
            <person name="Fitzgerald L.A."/>
            <person name="Graves M.V."/>
            <person name="Li X."/>
            <person name="Pfitzner A.J.P."/>
            <person name="Hartigan J."/>
            <person name="Van Etten J.L."/>
        </authorList>
    </citation>
    <scope>NUCLEOTIDE SEQUENCE [LARGE SCALE GENOMIC DNA]</scope>
    <source>
        <strain evidence="1 2">ATCV-1</strain>
    </source>
</reference>
<evidence type="ECO:0000313" key="2">
    <source>
        <dbReference type="Proteomes" id="UP000202420"/>
    </source>
</evidence>
<dbReference type="Proteomes" id="UP000202420">
    <property type="component" value="Segment"/>
</dbReference>
<sequence length="67" mass="7877">MFTVSYAWEDPSEGPWEGGRWRTRYAESRQTRSKCRNPSVCRQEPICTPGCLLPDRWSWGRSSILVR</sequence>
<keyword evidence="2" id="KW-1185">Reference proteome</keyword>
<accession>A7K902</accession>
<dbReference type="KEGG" id="vg:5470703"/>
<organism evidence="1 2">
    <name type="scientific">Chlorovirus heliozoae</name>
    <dbReference type="NCBI Taxonomy" id="322019"/>
    <lineage>
        <taxon>Viruses</taxon>
        <taxon>Varidnaviria</taxon>
        <taxon>Bamfordvirae</taxon>
        <taxon>Nucleocytoviricota</taxon>
        <taxon>Megaviricetes</taxon>
        <taxon>Algavirales</taxon>
        <taxon>Phycodnaviridae</taxon>
        <taxon>Chlorovirus</taxon>
    </lineage>
</organism>
<proteinExistence type="predicted"/>